<feature type="region of interest" description="Disordered" evidence="4">
    <location>
        <begin position="840"/>
        <end position="859"/>
    </location>
</feature>
<feature type="domain" description="RING-type" evidence="5">
    <location>
        <begin position="213"/>
        <end position="253"/>
    </location>
</feature>
<dbReference type="SMART" id="SM00355">
    <property type="entry name" value="ZnF_C2H2"/>
    <property type="match status" value="4"/>
</dbReference>
<dbReference type="InterPro" id="IPR056437">
    <property type="entry name" value="Znf-C2H2_ZNF598/HEL2"/>
</dbReference>
<sequence length="1211" mass="141203">MNRNYNREPYYEEDTAHTNPQREGRPFRESQAYRPYHPEPNRELSDELYSFYRQPPHEFYPNPTRPYHGYNHSSPNPAYHGTYYARESSRYQDYYQSGYRNDSHRPYRDSNQRDRDYNRYDRRPYIRENPYNPLHERLQNRNRFPSHRDNNHNYDNRDHDEHEPEHSPSFNKESIDRQTSDSFYRNWRQTTKPRSRCSSTSSKDDSIRSKDECVICYGTVKILALTPCEHSYCYLCCARLQILCEDNHCPICRTPFENRPVLLFQFNTPNPVYNELITNSRAIDNHKISLVRPLNRGIIDDLFELKCPIKDCPYIPPRNNMFPLEKHLKTEHEQNYCHECMYGLKLFFFEMRLYSKDELNRHKDGKGDPQLDPPGHQGHPMCKFCRKRFLDDSILYEHLHQNHFWCYICERNDAHVYYKSPQELRLHFKQEHFLCERGDCKQEIYTSTFASEIDFKAHISSVHAADLKKSEAKHLRRVDIEFHYASSNSDQGYRQRKQWRDRRPEPNNESDRLSDNEDNKHIEMNLETQESEFIFENSHQDVSNESLSINNSINIKSNDTQHEPNIRDTNPEYDNEPMKSPEDIPSDWPQISEAKPQSVNITNSHTNTNELRKQGDRNNPISYSQSLGISKQFKNTKQRKQQKQSLPASQPNKPVPFHYSDAVKPDPVKSHKNQSLSQIHKQSLLTHPPGLETKLPPSNYSDGLKPDSFIGNKKQSQLQKQSLPVNPPSQPNKPVPFHYPDAVKPDSVKSHKNQSLFNDPPGLETKQPSSSQFSDALKPDSVRTHKNQSRYQLQKQSLPINPSSQQSKPSHYSDAVKPDSIKTHKNQSQSQLHKQSLFIDPPGLETKQPPSSQFSDALKPDSVKTYRNQSELQEHSLPIDPPCLEAKAPSHYSDALKPDSVKTLTNQSQHQEPISEVSSAIPKTYEDVFPALSGNKNPVPIQAEKQPASVCHQTKNKKANKHRKKENNMTQPSIPQPPLMNISTSNTNDHKSSPLRTKQKELPQGDWATLLNENTEKSVPPINTQPDLRVQQQVPLTEKHFKDKKELNPSRARDVQPTLLPIVATYSQWQPPHNYQQRKIALENRIVSNFMVNSEMLEYFENYKKMIEKSLPVYEFLKYFKSTFNQNFSTILPAVLVLVPDIGLQQELLTAKELLFPSTPFLSFPSNTSSWSKQTNIELEFCPNCSQILLPSDYVYHKGLHSTEEEFPALF</sequence>
<accession>A0AAV7K1M5</accession>
<feature type="compositionally biased region" description="Polar residues" evidence="4">
    <location>
        <begin position="643"/>
        <end position="652"/>
    </location>
</feature>
<feature type="compositionally biased region" description="Pro residues" evidence="4">
    <location>
        <begin position="725"/>
        <end position="734"/>
    </location>
</feature>
<dbReference type="GO" id="GO:0061630">
    <property type="term" value="F:ubiquitin protein ligase activity"/>
    <property type="evidence" value="ECO:0007669"/>
    <property type="project" value="InterPro"/>
</dbReference>
<keyword evidence="2" id="KW-0862">Zinc</keyword>
<organism evidence="6 7">
    <name type="scientific">Oopsacas minuta</name>
    <dbReference type="NCBI Taxonomy" id="111878"/>
    <lineage>
        <taxon>Eukaryota</taxon>
        <taxon>Metazoa</taxon>
        <taxon>Porifera</taxon>
        <taxon>Hexactinellida</taxon>
        <taxon>Hexasterophora</taxon>
        <taxon>Lyssacinosida</taxon>
        <taxon>Leucopsacidae</taxon>
        <taxon>Oopsacas</taxon>
    </lineage>
</organism>
<protein>
    <submittedName>
        <fullName evidence="6">Zinc finger protein</fullName>
    </submittedName>
</protein>
<dbReference type="GO" id="GO:0043022">
    <property type="term" value="F:ribosome binding"/>
    <property type="evidence" value="ECO:0007669"/>
    <property type="project" value="TreeGrafter"/>
</dbReference>
<feature type="compositionally biased region" description="Polar residues" evidence="4">
    <location>
        <begin position="595"/>
        <end position="609"/>
    </location>
</feature>
<feature type="region of interest" description="Disordered" evidence="4">
    <location>
        <begin position="867"/>
        <end position="897"/>
    </location>
</feature>
<gene>
    <name evidence="6" type="ORF">LOD99_2421</name>
</gene>
<dbReference type="AlphaFoldDB" id="A0AAV7K1M5"/>
<proteinExistence type="predicted"/>
<name>A0AAV7K1M5_9METZ</name>
<feature type="region of interest" description="Disordered" evidence="4">
    <location>
        <begin position="554"/>
        <end position="833"/>
    </location>
</feature>
<feature type="compositionally biased region" description="Polar residues" evidence="4">
    <location>
        <begin position="617"/>
        <end position="633"/>
    </location>
</feature>
<evidence type="ECO:0000313" key="7">
    <source>
        <dbReference type="Proteomes" id="UP001165289"/>
    </source>
</evidence>
<feature type="region of interest" description="Disordered" evidence="4">
    <location>
        <begin position="97"/>
        <end position="177"/>
    </location>
</feature>
<dbReference type="Pfam" id="PF25447">
    <property type="entry name" value="RING_ZNF598"/>
    <property type="match status" value="1"/>
</dbReference>
<feature type="compositionally biased region" description="Basic and acidic residues" evidence="4">
    <location>
        <begin position="1"/>
        <end position="28"/>
    </location>
</feature>
<feature type="compositionally biased region" description="Low complexity" evidence="4">
    <location>
        <begin position="713"/>
        <end position="723"/>
    </location>
</feature>
<dbReference type="PANTHER" id="PTHR22938:SF0">
    <property type="entry name" value="E3 UBIQUITIN-PROTEIN LIGASE ZNF598"/>
    <property type="match status" value="1"/>
</dbReference>
<feature type="compositionally biased region" description="Polar residues" evidence="4">
    <location>
        <begin position="789"/>
        <end position="810"/>
    </location>
</feature>
<dbReference type="PROSITE" id="PS00028">
    <property type="entry name" value="ZINC_FINGER_C2H2_1"/>
    <property type="match status" value="1"/>
</dbReference>
<evidence type="ECO:0000313" key="6">
    <source>
        <dbReference type="EMBL" id="KAI6655132.1"/>
    </source>
</evidence>
<keyword evidence="1 3" id="KW-0479">Metal-binding</keyword>
<dbReference type="SMART" id="SM00184">
    <property type="entry name" value="RING"/>
    <property type="match status" value="1"/>
</dbReference>
<dbReference type="Gene3D" id="3.30.40.10">
    <property type="entry name" value="Zinc/RING finger domain, C3HC4 (zinc finger)"/>
    <property type="match status" value="1"/>
</dbReference>
<feature type="compositionally biased region" description="Basic and acidic residues" evidence="4">
    <location>
        <begin position="988"/>
        <end position="999"/>
    </location>
</feature>
<dbReference type="Proteomes" id="UP001165289">
    <property type="component" value="Unassembled WGS sequence"/>
</dbReference>
<feature type="compositionally biased region" description="Basic and acidic residues" evidence="4">
    <location>
        <begin position="146"/>
        <end position="166"/>
    </location>
</feature>
<feature type="region of interest" description="Disordered" evidence="4">
    <location>
        <begin position="1"/>
        <end position="81"/>
    </location>
</feature>
<feature type="compositionally biased region" description="Basic and acidic residues" evidence="4">
    <location>
        <begin position="501"/>
        <end position="519"/>
    </location>
</feature>
<dbReference type="InterPro" id="IPR001841">
    <property type="entry name" value="Znf_RING"/>
</dbReference>
<reference evidence="6 7" key="1">
    <citation type="journal article" date="2023" name="BMC Biol.">
        <title>The compact genome of the sponge Oopsacas minuta (Hexactinellida) is lacking key metazoan core genes.</title>
        <authorList>
            <person name="Santini S."/>
            <person name="Schenkelaars Q."/>
            <person name="Jourda C."/>
            <person name="Duchesne M."/>
            <person name="Belahbib H."/>
            <person name="Rocher C."/>
            <person name="Selva M."/>
            <person name="Riesgo A."/>
            <person name="Vervoort M."/>
            <person name="Leys S.P."/>
            <person name="Kodjabachian L."/>
            <person name="Le Bivic A."/>
            <person name="Borchiellini C."/>
            <person name="Claverie J.M."/>
            <person name="Renard E."/>
        </authorList>
    </citation>
    <scope>NUCLEOTIDE SEQUENCE [LARGE SCALE GENOMIC DNA]</scope>
    <source>
        <strain evidence="6">SPO-2</strain>
    </source>
</reference>
<dbReference type="InterPro" id="IPR044288">
    <property type="entry name" value="ZNF598/HEL2"/>
</dbReference>
<dbReference type="PROSITE" id="PS50089">
    <property type="entry name" value="ZF_RING_2"/>
    <property type="match status" value="1"/>
</dbReference>
<dbReference type="GO" id="GO:0016567">
    <property type="term" value="P:protein ubiquitination"/>
    <property type="evidence" value="ECO:0007669"/>
    <property type="project" value="TreeGrafter"/>
</dbReference>
<feature type="compositionally biased region" description="Basic and acidic residues" evidence="4">
    <location>
        <begin position="101"/>
        <end position="126"/>
    </location>
</feature>
<dbReference type="InterPro" id="IPR059042">
    <property type="entry name" value="Znf_C2H2_ZNF598"/>
</dbReference>
<dbReference type="SUPFAM" id="SSF57850">
    <property type="entry name" value="RING/U-box"/>
    <property type="match status" value="1"/>
</dbReference>
<evidence type="ECO:0000259" key="5">
    <source>
        <dbReference type="PROSITE" id="PS50089"/>
    </source>
</evidence>
<dbReference type="EMBL" id="JAKMXF010000210">
    <property type="protein sequence ID" value="KAI6655132.1"/>
    <property type="molecule type" value="Genomic_DNA"/>
</dbReference>
<feature type="compositionally biased region" description="Basic and acidic residues" evidence="4">
    <location>
        <begin position="36"/>
        <end position="45"/>
    </location>
</feature>
<feature type="compositionally biased region" description="Basic residues" evidence="4">
    <location>
        <begin position="954"/>
        <end position="965"/>
    </location>
</feature>
<evidence type="ECO:0000256" key="3">
    <source>
        <dbReference type="PROSITE-ProRule" id="PRU00175"/>
    </source>
</evidence>
<evidence type="ECO:0000256" key="2">
    <source>
        <dbReference type="ARBA" id="ARBA00022833"/>
    </source>
</evidence>
<dbReference type="GO" id="GO:0008270">
    <property type="term" value="F:zinc ion binding"/>
    <property type="evidence" value="ECO:0007669"/>
    <property type="project" value="UniProtKB-KW"/>
</dbReference>
<keyword evidence="1 3" id="KW-0863">Zinc-finger</keyword>
<comment type="caution">
    <text evidence="6">The sequence shown here is derived from an EMBL/GenBank/DDBJ whole genome shotgun (WGS) entry which is preliminary data.</text>
</comment>
<dbReference type="GO" id="GO:0072344">
    <property type="term" value="P:rescue of stalled ribosome"/>
    <property type="evidence" value="ECO:0007669"/>
    <property type="project" value="InterPro"/>
</dbReference>
<dbReference type="InterPro" id="IPR013083">
    <property type="entry name" value="Znf_RING/FYVE/PHD"/>
</dbReference>
<dbReference type="Pfam" id="PF23208">
    <property type="entry name" value="zf_C2H2_ZNF598"/>
    <property type="match status" value="1"/>
</dbReference>
<feature type="region of interest" description="Disordered" evidence="4">
    <location>
        <begin position="944"/>
        <end position="999"/>
    </location>
</feature>
<dbReference type="InterPro" id="IPR013087">
    <property type="entry name" value="Znf_C2H2_type"/>
</dbReference>
<evidence type="ECO:0000256" key="1">
    <source>
        <dbReference type="ARBA" id="ARBA00022771"/>
    </source>
</evidence>
<dbReference type="Pfam" id="PF23230">
    <property type="entry name" value="zf-C2H2_13"/>
    <property type="match status" value="1"/>
</dbReference>
<feature type="region of interest" description="Disordered" evidence="4">
    <location>
        <begin position="489"/>
        <end position="519"/>
    </location>
</feature>
<keyword evidence="7" id="KW-1185">Reference proteome</keyword>
<feature type="compositionally biased region" description="Basic and acidic residues" evidence="4">
    <location>
        <begin position="559"/>
        <end position="582"/>
    </location>
</feature>
<feature type="compositionally biased region" description="Polar residues" evidence="4">
    <location>
        <begin position="673"/>
        <end position="685"/>
    </location>
</feature>
<dbReference type="PANTHER" id="PTHR22938">
    <property type="entry name" value="ZINC FINGER PROTEIN 598"/>
    <property type="match status" value="1"/>
</dbReference>
<evidence type="ECO:0000256" key="4">
    <source>
        <dbReference type="SAM" id="MobiDB-lite"/>
    </source>
</evidence>